<protein>
    <submittedName>
        <fullName evidence="1">Uncharacterized protein</fullName>
    </submittedName>
</protein>
<dbReference type="OrthoDB" id="10411445at2759"/>
<gene>
    <name evidence="1" type="ORF">TNCT_635541</name>
</gene>
<evidence type="ECO:0000313" key="1">
    <source>
        <dbReference type="EMBL" id="GFQ83458.1"/>
    </source>
</evidence>
<organism evidence="1 2">
    <name type="scientific">Trichonephila clavata</name>
    <name type="common">Joro spider</name>
    <name type="synonym">Nephila clavata</name>
    <dbReference type="NCBI Taxonomy" id="2740835"/>
    <lineage>
        <taxon>Eukaryota</taxon>
        <taxon>Metazoa</taxon>
        <taxon>Ecdysozoa</taxon>
        <taxon>Arthropoda</taxon>
        <taxon>Chelicerata</taxon>
        <taxon>Arachnida</taxon>
        <taxon>Araneae</taxon>
        <taxon>Araneomorphae</taxon>
        <taxon>Entelegynae</taxon>
        <taxon>Araneoidea</taxon>
        <taxon>Nephilidae</taxon>
        <taxon>Trichonephila</taxon>
    </lineage>
</organism>
<evidence type="ECO:0000313" key="2">
    <source>
        <dbReference type="Proteomes" id="UP000887116"/>
    </source>
</evidence>
<dbReference type="Proteomes" id="UP000887116">
    <property type="component" value="Unassembled WGS sequence"/>
</dbReference>
<sequence>MTSVDKSMPIVHSLVVWKMCEVLDLKAKFVPLSEEPTLPGNLHRGVDRMTSVPVVGSLCVWNICHGSSCHLRPTDRQNNGFSKAQLADSSGTLNYRF</sequence>
<comment type="caution">
    <text evidence="1">The sequence shown here is derived from an EMBL/GenBank/DDBJ whole genome shotgun (WGS) entry which is preliminary data.</text>
</comment>
<proteinExistence type="predicted"/>
<dbReference type="EMBL" id="BMAO01002809">
    <property type="protein sequence ID" value="GFQ83458.1"/>
    <property type="molecule type" value="Genomic_DNA"/>
</dbReference>
<keyword evidence="2" id="KW-1185">Reference proteome</keyword>
<name>A0A8X6GIY5_TRICU</name>
<accession>A0A8X6GIY5</accession>
<reference evidence="1" key="1">
    <citation type="submission" date="2020-07" db="EMBL/GenBank/DDBJ databases">
        <title>Multicomponent nature underlies the extraordinary mechanical properties of spider dragline silk.</title>
        <authorList>
            <person name="Kono N."/>
            <person name="Nakamura H."/>
            <person name="Mori M."/>
            <person name="Yoshida Y."/>
            <person name="Ohtoshi R."/>
            <person name="Malay A.D."/>
            <person name="Moran D.A.P."/>
            <person name="Tomita M."/>
            <person name="Numata K."/>
            <person name="Arakawa K."/>
        </authorList>
    </citation>
    <scope>NUCLEOTIDE SEQUENCE</scope>
</reference>
<dbReference type="AlphaFoldDB" id="A0A8X6GIY5"/>